<dbReference type="PANTHER" id="PTHR36154">
    <property type="entry name" value="DNA-BINDING TRANSCRIPTIONAL ACTIVATOR ALPA"/>
    <property type="match status" value="1"/>
</dbReference>
<dbReference type="Gene3D" id="1.10.238.160">
    <property type="match status" value="1"/>
</dbReference>
<protein>
    <recommendedName>
        <fullName evidence="3">AlpA family phage regulatory protein</fullName>
    </recommendedName>
</protein>
<proteinExistence type="predicted"/>
<dbReference type="InterPro" id="IPR010260">
    <property type="entry name" value="AlpA"/>
</dbReference>
<accession>A0A654KJ88</accession>
<evidence type="ECO:0008006" key="3">
    <source>
        <dbReference type="Google" id="ProtNLM"/>
    </source>
</evidence>
<dbReference type="AlphaFoldDB" id="A0A654KJ88"/>
<organism evidence="1 2">
    <name type="scientific">Taylorella equigenitalis (strain MCE9)</name>
    <dbReference type="NCBI Taxonomy" id="937774"/>
    <lineage>
        <taxon>Bacteria</taxon>
        <taxon>Pseudomonadati</taxon>
        <taxon>Pseudomonadota</taxon>
        <taxon>Betaproteobacteria</taxon>
        <taxon>Burkholderiales</taxon>
        <taxon>Alcaligenaceae</taxon>
        <taxon>Taylorella</taxon>
    </lineage>
</organism>
<dbReference type="Pfam" id="PF05930">
    <property type="entry name" value="Phage_AlpA"/>
    <property type="match status" value="1"/>
</dbReference>
<dbReference type="Proteomes" id="UP000007472">
    <property type="component" value="Chromosome"/>
</dbReference>
<dbReference type="InterPro" id="IPR052931">
    <property type="entry name" value="Prophage_regulatory_activator"/>
</dbReference>
<evidence type="ECO:0000313" key="1">
    <source>
        <dbReference type="EMBL" id="ADU92429.1"/>
    </source>
</evidence>
<name>A0A654KJ88_TAYEM</name>
<gene>
    <name evidence="1" type="ordered locus">TEQUI_1517</name>
</gene>
<dbReference type="KEGG" id="teq:TEQUI_1517"/>
<evidence type="ECO:0000313" key="2">
    <source>
        <dbReference type="Proteomes" id="UP000007472"/>
    </source>
</evidence>
<reference evidence="1 2" key="1">
    <citation type="journal article" date="2011" name="J. Bacteriol.">
        <title>Genome sequence of Taylorella equigenitalis MCE9, the causative agent of contagious equine metritis.</title>
        <authorList>
            <person name="Hebert L."/>
            <person name="Moumen B."/>
            <person name="Duquesne F."/>
            <person name="Breuil M.F."/>
            <person name="Laugier C."/>
            <person name="Batto J.M."/>
            <person name="Renault P."/>
            <person name="Petry S."/>
        </authorList>
    </citation>
    <scope>NUCLEOTIDE SEQUENCE [LARGE SCALE GENOMIC DNA]</scope>
    <source>
        <strain evidence="1 2">MCE9</strain>
    </source>
</reference>
<dbReference type="PANTHER" id="PTHR36154:SF1">
    <property type="entry name" value="DNA-BINDING TRANSCRIPTIONAL ACTIVATOR ALPA"/>
    <property type="match status" value="1"/>
</dbReference>
<dbReference type="EMBL" id="CP002456">
    <property type="protein sequence ID" value="ADU92429.1"/>
    <property type="molecule type" value="Genomic_DNA"/>
</dbReference>
<sequence>MQSNLLTIKEVQEMLSLSQASIYLKMNPKYTAYFDETFPKPVKLGGRSNRWRKSDLEIWINKKDPNFKSLKLKEIVNE</sequence>